<dbReference type="SUPFAM" id="SSF55729">
    <property type="entry name" value="Acyl-CoA N-acyltransferases (Nat)"/>
    <property type="match status" value="1"/>
</dbReference>
<keyword evidence="2 4" id="KW-0012">Acyltransferase</keyword>
<organism evidence="4">
    <name type="scientific">Streptomyces sp. R21</name>
    <dbReference type="NCBI Taxonomy" id="3238627"/>
    <lineage>
        <taxon>Bacteria</taxon>
        <taxon>Bacillati</taxon>
        <taxon>Actinomycetota</taxon>
        <taxon>Actinomycetes</taxon>
        <taxon>Kitasatosporales</taxon>
        <taxon>Streptomycetaceae</taxon>
        <taxon>Streptomyces</taxon>
    </lineage>
</organism>
<name>A0AB39PEY3_9ACTN</name>
<dbReference type="CDD" id="cd04301">
    <property type="entry name" value="NAT_SF"/>
    <property type="match status" value="1"/>
</dbReference>
<dbReference type="InterPro" id="IPR000182">
    <property type="entry name" value="GNAT_dom"/>
</dbReference>
<reference evidence="4" key="1">
    <citation type="submission" date="2024-07" db="EMBL/GenBank/DDBJ databases">
        <authorList>
            <person name="Yu S.T."/>
        </authorList>
    </citation>
    <scope>NUCLEOTIDE SEQUENCE</scope>
    <source>
        <strain evidence="4">R21</strain>
    </source>
</reference>
<gene>
    <name evidence="4" type="ORF">AB5J56_24120</name>
</gene>
<evidence type="ECO:0000256" key="2">
    <source>
        <dbReference type="ARBA" id="ARBA00023315"/>
    </source>
</evidence>
<dbReference type="AlphaFoldDB" id="A0AB39PEY3"/>
<dbReference type="PANTHER" id="PTHR43877">
    <property type="entry name" value="AMINOALKYLPHOSPHONATE N-ACETYLTRANSFERASE-RELATED-RELATED"/>
    <property type="match status" value="1"/>
</dbReference>
<dbReference type="InterPro" id="IPR050832">
    <property type="entry name" value="Bact_Acetyltransf"/>
</dbReference>
<protein>
    <submittedName>
        <fullName evidence="4">GNAT family N-acetyltransferase</fullName>
        <ecNumber evidence="4">2.3.1.-</ecNumber>
    </submittedName>
</protein>
<dbReference type="EC" id="2.3.1.-" evidence="4"/>
<dbReference type="GO" id="GO:0016747">
    <property type="term" value="F:acyltransferase activity, transferring groups other than amino-acyl groups"/>
    <property type="evidence" value="ECO:0007669"/>
    <property type="project" value="InterPro"/>
</dbReference>
<evidence type="ECO:0000313" key="4">
    <source>
        <dbReference type="EMBL" id="XDQ27593.1"/>
    </source>
</evidence>
<dbReference type="Gene3D" id="3.40.630.30">
    <property type="match status" value="1"/>
</dbReference>
<evidence type="ECO:0000259" key="3">
    <source>
        <dbReference type="PROSITE" id="PS51186"/>
    </source>
</evidence>
<dbReference type="EMBL" id="CP163435">
    <property type="protein sequence ID" value="XDQ27593.1"/>
    <property type="molecule type" value="Genomic_DNA"/>
</dbReference>
<sequence length="183" mass="20028">MNHVIRSIRSAEWPAVKELRLAALKDPVAHLAFLETYEDAAARPDSFWQERAAGAALGTTERQQFVAEGPDGVWAGTVTVLVEHAGSQDVWGQSVERSQGHVVGVFVRPEHRGSANGVAQGLFDAAVEWCWAMGLEQVRLFVHEKNHHAEAFYRRIGFLATGGTAPVPGDEASLELEFAIERS</sequence>
<dbReference type="PROSITE" id="PS51186">
    <property type="entry name" value="GNAT"/>
    <property type="match status" value="1"/>
</dbReference>
<accession>A0AB39PEY3</accession>
<dbReference type="InterPro" id="IPR016181">
    <property type="entry name" value="Acyl_CoA_acyltransferase"/>
</dbReference>
<dbReference type="RefSeq" id="WP_369234835.1">
    <property type="nucleotide sequence ID" value="NZ_CP163435.1"/>
</dbReference>
<feature type="domain" description="N-acetyltransferase" evidence="3">
    <location>
        <begin position="3"/>
        <end position="181"/>
    </location>
</feature>
<dbReference type="Pfam" id="PF00583">
    <property type="entry name" value="Acetyltransf_1"/>
    <property type="match status" value="1"/>
</dbReference>
<proteinExistence type="predicted"/>
<evidence type="ECO:0000256" key="1">
    <source>
        <dbReference type="ARBA" id="ARBA00022679"/>
    </source>
</evidence>
<keyword evidence="1 4" id="KW-0808">Transferase</keyword>